<organism evidence="7 8">
    <name type="scientific">Python bivittatus</name>
    <name type="common">Burmese python</name>
    <name type="synonym">Python molurus bivittatus</name>
    <dbReference type="NCBI Taxonomy" id="176946"/>
    <lineage>
        <taxon>Eukaryota</taxon>
        <taxon>Metazoa</taxon>
        <taxon>Chordata</taxon>
        <taxon>Craniata</taxon>
        <taxon>Vertebrata</taxon>
        <taxon>Euteleostomi</taxon>
        <taxon>Lepidosauria</taxon>
        <taxon>Squamata</taxon>
        <taxon>Bifurcata</taxon>
        <taxon>Unidentata</taxon>
        <taxon>Episquamata</taxon>
        <taxon>Toxicofera</taxon>
        <taxon>Serpentes</taxon>
        <taxon>Henophidia</taxon>
        <taxon>Pythonidae</taxon>
        <taxon>Python</taxon>
    </lineage>
</organism>
<accession>A0A9F2WJ54</accession>
<feature type="transmembrane region" description="Helical" evidence="5">
    <location>
        <begin position="222"/>
        <end position="246"/>
    </location>
</feature>
<proteinExistence type="predicted"/>
<dbReference type="InterPro" id="IPR048286">
    <property type="entry name" value="Integrin_alpha_Ig-like_3"/>
</dbReference>
<dbReference type="GO" id="GO:0008305">
    <property type="term" value="C:integrin complex"/>
    <property type="evidence" value="ECO:0007669"/>
    <property type="project" value="TreeGrafter"/>
</dbReference>
<reference evidence="8" key="1">
    <citation type="submission" date="2025-08" db="UniProtKB">
        <authorList>
            <consortium name="RefSeq"/>
        </authorList>
    </citation>
    <scope>IDENTIFICATION</scope>
    <source>
        <tissue evidence="8">Liver</tissue>
    </source>
</reference>
<evidence type="ECO:0000256" key="4">
    <source>
        <dbReference type="ARBA" id="ARBA00023180"/>
    </source>
</evidence>
<dbReference type="GO" id="GO:0098609">
    <property type="term" value="P:cell-cell adhesion"/>
    <property type="evidence" value="ECO:0007669"/>
    <property type="project" value="TreeGrafter"/>
</dbReference>
<evidence type="ECO:0000256" key="1">
    <source>
        <dbReference type="ARBA" id="ARBA00004479"/>
    </source>
</evidence>
<evidence type="ECO:0000313" key="8">
    <source>
        <dbReference type="RefSeq" id="XP_007444580.1"/>
    </source>
</evidence>
<dbReference type="PANTHER" id="PTHR23220">
    <property type="entry name" value="INTEGRIN ALPHA"/>
    <property type="match status" value="1"/>
</dbReference>
<comment type="subcellular location">
    <subcellularLocation>
        <location evidence="1">Membrane</location>
        <topology evidence="1">Single-pass type I membrane protein</topology>
    </subcellularLocation>
</comment>
<evidence type="ECO:0000313" key="7">
    <source>
        <dbReference type="Proteomes" id="UP000695026"/>
    </source>
</evidence>
<dbReference type="GO" id="GO:0007160">
    <property type="term" value="P:cell-matrix adhesion"/>
    <property type="evidence" value="ECO:0007669"/>
    <property type="project" value="TreeGrafter"/>
</dbReference>
<dbReference type="SUPFAM" id="SSF69179">
    <property type="entry name" value="Integrin domains"/>
    <property type="match status" value="1"/>
</dbReference>
<dbReference type="PROSITE" id="PS00242">
    <property type="entry name" value="INTEGRIN_ALPHA"/>
    <property type="match status" value="1"/>
</dbReference>
<dbReference type="RefSeq" id="XP_007444580.1">
    <property type="nucleotide sequence ID" value="XM_007444518.2"/>
</dbReference>
<dbReference type="InterPro" id="IPR032695">
    <property type="entry name" value="Integrin_dom_sf"/>
</dbReference>
<evidence type="ECO:0000256" key="5">
    <source>
        <dbReference type="SAM" id="Phobius"/>
    </source>
</evidence>
<name>A0A9F2WJ54_PYTBI</name>
<protein>
    <submittedName>
        <fullName evidence="8">Integrin alpha-1-like</fullName>
    </submittedName>
</protein>
<dbReference type="GO" id="GO:0033627">
    <property type="term" value="P:cell adhesion mediated by integrin"/>
    <property type="evidence" value="ECO:0007669"/>
    <property type="project" value="TreeGrafter"/>
</dbReference>
<dbReference type="GO" id="GO:0007229">
    <property type="term" value="P:integrin-mediated signaling pathway"/>
    <property type="evidence" value="ECO:0007669"/>
    <property type="project" value="UniProtKB-KW"/>
</dbReference>
<dbReference type="AlphaFoldDB" id="A0A9F2WJ54"/>
<keyword evidence="4" id="KW-0325">Glycoprotein</keyword>
<gene>
    <name evidence="8" type="primary">LOC103053820</name>
</gene>
<dbReference type="GO" id="GO:0005178">
    <property type="term" value="F:integrin binding"/>
    <property type="evidence" value="ECO:0007669"/>
    <property type="project" value="TreeGrafter"/>
</dbReference>
<keyword evidence="5" id="KW-0812">Transmembrane</keyword>
<keyword evidence="3 5" id="KW-0472">Membrane</keyword>
<dbReference type="InterPro" id="IPR018184">
    <property type="entry name" value="Integrin_alpha_C_CS"/>
</dbReference>
<evidence type="ECO:0000256" key="3">
    <source>
        <dbReference type="ARBA" id="ARBA00023136"/>
    </source>
</evidence>
<keyword evidence="5" id="KW-1133">Transmembrane helix</keyword>
<evidence type="ECO:0000259" key="6">
    <source>
        <dbReference type="Pfam" id="PF20806"/>
    </source>
</evidence>
<dbReference type="Gene3D" id="1.20.5.930">
    <property type="entry name" value="Bicelle-embedded integrin alpha(iib) transmembrane segment"/>
    <property type="match status" value="1"/>
</dbReference>
<dbReference type="Pfam" id="PF20806">
    <property type="entry name" value="Integrin_A_Ig_3"/>
    <property type="match status" value="1"/>
</dbReference>
<dbReference type="GO" id="GO:0009897">
    <property type="term" value="C:external side of plasma membrane"/>
    <property type="evidence" value="ECO:0007669"/>
    <property type="project" value="TreeGrafter"/>
</dbReference>
<evidence type="ECO:0000256" key="2">
    <source>
        <dbReference type="ARBA" id="ARBA00023037"/>
    </source>
</evidence>
<keyword evidence="2" id="KW-0401">Integrin</keyword>
<dbReference type="PANTHER" id="PTHR23220:SF22">
    <property type="entry name" value="INTEGRIN ALPHA-1"/>
    <property type="match status" value="1"/>
</dbReference>
<feature type="domain" description="Integrin alpha third immunoglobulin-like" evidence="6">
    <location>
        <begin position="54"/>
        <end position="208"/>
    </location>
</feature>
<dbReference type="KEGG" id="pbi:103053820"/>
<dbReference type="Proteomes" id="UP000695026">
    <property type="component" value="Unplaced"/>
</dbReference>
<dbReference type="OrthoDB" id="5317514at2759"/>
<sequence>MFRFSDSDELDETLGDNRGSISIPVKYESGLIFKREPSSYHIIIAANDTIPAIINSTDNIGEEININYLIEKGEHFLQPQLAMQISFPKNISDENQILYLTRISYSENAKCQSSHPSDLLKIDMGNSFKTSRIQRPLKDPNINCDAYECASINCTMAPSNITHVNISFRLWKPTFIKAKIHSIELIVKASLRSENSLMILKKENEKIETIIQISKELLPGRVPLWVILLSVFAGLLILTLLIFALWKAGFFNRPLRKKMEK</sequence>
<dbReference type="GeneID" id="103053820"/>
<dbReference type="Gene3D" id="2.60.40.1530">
    <property type="entry name" value="ntegrin, alpha v. Chain A, domain 4"/>
    <property type="match status" value="1"/>
</dbReference>
<keyword evidence="7" id="KW-1185">Reference proteome</keyword>